<sequence>MLTTDHIISLKSCLDYLTPISAAPSGLIKYHFNDDGHLFHHGSLFSRTPCGGQSRSTSMTGSSRADTRASPRPPRRSSSTTTGQAFSSTSNATSPAAWSASDLRIRRCGFIHPLPFPRRCWDLTGFDVLLAMAKSPGPHGKKYEVCLCFVDVKKPNASFPLHHHRHLASGGSIYGGQAWLDFGQLAVPGRLDILEPSLPALTIAMAASTPSLNVTDYANKGGVVIATNNTAWPNPLDSLCKELGQRYSKALSAAGNYLSTFIPSPPPPPALLAPADCASAGPANTWAYHKHQAYTTGAPSSRVPPIAIYILAFPSKFFPKTVVDGAKLNFTLMTLDKSLTDLNIFFCKVENHSLIAVATTMSTPS</sequence>
<proteinExistence type="predicted"/>
<keyword evidence="3" id="KW-1185">Reference proteome</keyword>
<dbReference type="Proteomes" id="UP000269721">
    <property type="component" value="Unassembled WGS sequence"/>
</dbReference>
<reference evidence="3" key="1">
    <citation type="journal article" date="2018" name="Nat. Microbiol.">
        <title>Leveraging single-cell genomics to expand the fungal tree of life.</title>
        <authorList>
            <person name="Ahrendt S.R."/>
            <person name="Quandt C.A."/>
            <person name="Ciobanu D."/>
            <person name="Clum A."/>
            <person name="Salamov A."/>
            <person name="Andreopoulos B."/>
            <person name="Cheng J.F."/>
            <person name="Woyke T."/>
            <person name="Pelin A."/>
            <person name="Henrissat B."/>
            <person name="Reynolds N.K."/>
            <person name="Benny G.L."/>
            <person name="Smith M.E."/>
            <person name="James T.Y."/>
            <person name="Grigoriev I.V."/>
        </authorList>
    </citation>
    <scope>NUCLEOTIDE SEQUENCE [LARGE SCALE GENOMIC DNA]</scope>
</reference>
<protein>
    <submittedName>
        <fullName evidence="2">Uncharacterized protein</fullName>
    </submittedName>
</protein>
<evidence type="ECO:0000313" key="2">
    <source>
        <dbReference type="EMBL" id="RKO84849.1"/>
    </source>
</evidence>
<feature type="compositionally biased region" description="Polar residues" evidence="1">
    <location>
        <begin position="51"/>
        <end position="61"/>
    </location>
</feature>
<feature type="compositionally biased region" description="Polar residues" evidence="1">
    <location>
        <begin position="83"/>
        <end position="94"/>
    </location>
</feature>
<evidence type="ECO:0000256" key="1">
    <source>
        <dbReference type="SAM" id="MobiDB-lite"/>
    </source>
</evidence>
<organism evidence="2 3">
    <name type="scientific">Blyttiomyces helicus</name>
    <dbReference type="NCBI Taxonomy" id="388810"/>
    <lineage>
        <taxon>Eukaryota</taxon>
        <taxon>Fungi</taxon>
        <taxon>Fungi incertae sedis</taxon>
        <taxon>Chytridiomycota</taxon>
        <taxon>Chytridiomycota incertae sedis</taxon>
        <taxon>Chytridiomycetes</taxon>
        <taxon>Chytridiomycetes incertae sedis</taxon>
        <taxon>Blyttiomyces</taxon>
    </lineage>
</organism>
<dbReference type="AlphaFoldDB" id="A0A4P9VYI7"/>
<accession>A0A4P9VYI7</accession>
<name>A0A4P9VYI7_9FUNG</name>
<evidence type="ECO:0000313" key="3">
    <source>
        <dbReference type="Proteomes" id="UP000269721"/>
    </source>
</evidence>
<dbReference type="EMBL" id="KZ999669">
    <property type="protein sequence ID" value="RKO84849.1"/>
    <property type="molecule type" value="Genomic_DNA"/>
</dbReference>
<feature type="compositionally biased region" description="Low complexity" evidence="1">
    <location>
        <begin position="62"/>
        <end position="82"/>
    </location>
</feature>
<feature type="region of interest" description="Disordered" evidence="1">
    <location>
        <begin position="49"/>
        <end position="94"/>
    </location>
</feature>
<gene>
    <name evidence="2" type="ORF">BDK51DRAFT_53006</name>
</gene>